<dbReference type="SMART" id="SM00591">
    <property type="entry name" value="RWD"/>
    <property type="match status" value="1"/>
</dbReference>
<dbReference type="Gene3D" id="3.10.110.10">
    <property type="entry name" value="Ubiquitin Conjugating Enzyme"/>
    <property type="match status" value="1"/>
</dbReference>
<dbReference type="SUPFAM" id="SSF54495">
    <property type="entry name" value="UBC-like"/>
    <property type="match status" value="1"/>
</dbReference>
<dbReference type="InterPro" id="IPR016135">
    <property type="entry name" value="UBQ-conjugating_enzyme/RWD"/>
</dbReference>
<dbReference type="InterPro" id="IPR042770">
    <property type="entry name" value="RWDD4"/>
</dbReference>
<feature type="region of interest" description="Disordered" evidence="1">
    <location>
        <begin position="124"/>
        <end position="192"/>
    </location>
</feature>
<dbReference type="Pfam" id="PF05773">
    <property type="entry name" value="RWD"/>
    <property type="match status" value="1"/>
</dbReference>
<dbReference type="CDD" id="cd23817">
    <property type="entry name" value="RWD-RWDD4"/>
    <property type="match status" value="1"/>
</dbReference>
<proteinExistence type="predicted"/>
<feature type="compositionally biased region" description="Basic and acidic residues" evidence="1">
    <location>
        <begin position="178"/>
        <end position="192"/>
    </location>
</feature>
<dbReference type="PROSITE" id="PS50908">
    <property type="entry name" value="RWD"/>
    <property type="match status" value="1"/>
</dbReference>
<sequence>MSETKEMQTEEREALVSIYEGDTFFKQINAETYQYKYGEEDGNKSFLLEIIWHETYPNELPTINMDTFYNRNMSRTVKDKITSILKEEGEQWLGCGMTYTLFECLKDKVEELLVDENCNTGADQVIGTNHQEGEDGAERQDEGSSDEDERGNKAGGGGGGGGGGGQKKEQLTKAQKRRQWDRVDNKGNRPRGWDWVDIIKHLSQTGGKPE</sequence>
<reference evidence="3" key="1">
    <citation type="submission" date="2017-01" db="EMBL/GenBank/DDBJ databases">
        <title>A deep insight into the sialotranscriptome of adult male and female Cluex tarsalis mosquitoes.</title>
        <authorList>
            <person name="Ribeiro J.M."/>
            <person name="Moreira F."/>
            <person name="Bernard K.A."/>
            <person name="Calvo E."/>
        </authorList>
    </citation>
    <scope>NUCLEOTIDE SEQUENCE</scope>
    <source>
        <strain evidence="3">Kern County</strain>
        <tissue evidence="3">Salivary glands</tissue>
    </source>
</reference>
<dbReference type="InterPro" id="IPR006575">
    <property type="entry name" value="RWD_dom"/>
</dbReference>
<evidence type="ECO:0000259" key="2">
    <source>
        <dbReference type="PROSITE" id="PS50908"/>
    </source>
</evidence>
<organism evidence="3">
    <name type="scientific">Culex tarsalis</name>
    <name type="common">Encephalitis mosquito</name>
    <dbReference type="NCBI Taxonomy" id="7177"/>
    <lineage>
        <taxon>Eukaryota</taxon>
        <taxon>Metazoa</taxon>
        <taxon>Ecdysozoa</taxon>
        <taxon>Arthropoda</taxon>
        <taxon>Hexapoda</taxon>
        <taxon>Insecta</taxon>
        <taxon>Pterygota</taxon>
        <taxon>Neoptera</taxon>
        <taxon>Endopterygota</taxon>
        <taxon>Diptera</taxon>
        <taxon>Nematocera</taxon>
        <taxon>Culicoidea</taxon>
        <taxon>Culicidae</taxon>
        <taxon>Culicinae</taxon>
        <taxon>Culicini</taxon>
        <taxon>Culex</taxon>
        <taxon>Culex</taxon>
    </lineage>
</organism>
<dbReference type="EMBL" id="GFDL01002896">
    <property type="protein sequence ID" value="JAV32149.1"/>
    <property type="molecule type" value="Transcribed_RNA"/>
</dbReference>
<dbReference type="PANTHER" id="PTHR21275:SF1">
    <property type="entry name" value="RWD DOMAIN-CONTAINING PROTEIN 4"/>
    <property type="match status" value="1"/>
</dbReference>
<accession>A0A1Q3FX41</accession>
<evidence type="ECO:0000313" key="3">
    <source>
        <dbReference type="EMBL" id="JAV32149.1"/>
    </source>
</evidence>
<feature type="domain" description="RWD" evidence="2">
    <location>
        <begin position="10"/>
        <end position="112"/>
    </location>
</feature>
<dbReference type="PANTHER" id="PTHR21275">
    <property type="entry name" value="RWD DOMAIN-CONTAINING PROTEIN 4"/>
    <property type="match status" value="1"/>
</dbReference>
<name>A0A1Q3FX41_CULTA</name>
<protein>
    <recommendedName>
        <fullName evidence="2">RWD domain-containing protein</fullName>
    </recommendedName>
</protein>
<feature type="compositionally biased region" description="Gly residues" evidence="1">
    <location>
        <begin position="153"/>
        <end position="165"/>
    </location>
</feature>
<dbReference type="AlphaFoldDB" id="A0A1Q3FX41"/>
<feature type="compositionally biased region" description="Basic and acidic residues" evidence="1">
    <location>
        <begin position="131"/>
        <end position="142"/>
    </location>
</feature>
<evidence type="ECO:0000256" key="1">
    <source>
        <dbReference type="SAM" id="MobiDB-lite"/>
    </source>
</evidence>